<comment type="cofactor">
    <cofactor evidence="1">
        <name>FAD</name>
        <dbReference type="ChEBI" id="CHEBI:57692"/>
    </cofactor>
</comment>
<protein>
    <submittedName>
        <fullName evidence="6">FAD binding domain-containing protein</fullName>
    </submittedName>
</protein>
<sequence length="539" mass="58523">MDNNANPKILIAGAGPSGLILALALRRNGVPVRVIDKLATPALGQRGPAISPRTQEILRTLGVLDDVKKWAISPPPIRTYAGTEPLKTFSMTAALEATPVFPFREPIWIGQNRLEGVLRDALHKYSCEVEFGTTLVSLVRDMNGVDATIVKEDGKEETQRFEFLVGADGARGVVRKQLGLTFLGESRPGNNAIIGDIRVEGLGQDYWHMWGELASQCVFLRPTGEPNLFGLISSFSGLDCDAVMKDRAAFQDALDTVTGRKDLKVLELVWLAPWRPNIRMVNKFSAGRCFVAGDAGHVHSPTGGQGLNSGAQDSFNLAWKLALVINGQAPISLLDSYDEERTPVIKEMLRTTTDLLNRNANSDDDSRWDRGGPLLMLGVNYRWSTIVLDEQNEVPTDKTPNDAYGVELRGLKAGDRAPDAPELKDVRGGQTAAHLFDVFDPSRHTVLALSPSPERAAALVAQLSRYPQGVVRFTVIIRNGAEIGPGVDMVLEDTAGHAHTNYAFEGGCEIAVVRPDGVIGAVVRGPEGVGRYFSKIFNV</sequence>
<evidence type="ECO:0000259" key="5">
    <source>
        <dbReference type="Pfam" id="PF01494"/>
    </source>
</evidence>
<dbReference type="Gene3D" id="3.40.30.120">
    <property type="match status" value="1"/>
</dbReference>
<evidence type="ECO:0000256" key="4">
    <source>
        <dbReference type="ARBA" id="ARBA00023002"/>
    </source>
</evidence>
<proteinExistence type="predicted"/>
<dbReference type="Gene3D" id="3.30.70.2450">
    <property type="match status" value="1"/>
</dbReference>
<name>A0AAD6ZAJ6_9AGAR</name>
<dbReference type="PANTHER" id="PTHR43004:SF19">
    <property type="entry name" value="BINDING MONOOXYGENASE, PUTATIVE (JCVI)-RELATED"/>
    <property type="match status" value="1"/>
</dbReference>
<dbReference type="InterPro" id="IPR036188">
    <property type="entry name" value="FAD/NAD-bd_sf"/>
</dbReference>
<reference evidence="6" key="1">
    <citation type="submission" date="2023-03" db="EMBL/GenBank/DDBJ databases">
        <title>Massive genome expansion in bonnet fungi (Mycena s.s.) driven by repeated elements and novel gene families across ecological guilds.</title>
        <authorList>
            <consortium name="Lawrence Berkeley National Laboratory"/>
            <person name="Harder C.B."/>
            <person name="Miyauchi S."/>
            <person name="Viragh M."/>
            <person name="Kuo A."/>
            <person name="Thoen E."/>
            <person name="Andreopoulos B."/>
            <person name="Lu D."/>
            <person name="Skrede I."/>
            <person name="Drula E."/>
            <person name="Henrissat B."/>
            <person name="Morin E."/>
            <person name="Kohler A."/>
            <person name="Barry K."/>
            <person name="LaButti K."/>
            <person name="Morin E."/>
            <person name="Salamov A."/>
            <person name="Lipzen A."/>
            <person name="Mereny Z."/>
            <person name="Hegedus B."/>
            <person name="Baldrian P."/>
            <person name="Stursova M."/>
            <person name="Weitz H."/>
            <person name="Taylor A."/>
            <person name="Grigoriev I.V."/>
            <person name="Nagy L.G."/>
            <person name="Martin F."/>
            <person name="Kauserud H."/>
        </authorList>
    </citation>
    <scope>NUCLEOTIDE SEQUENCE</scope>
    <source>
        <strain evidence="6">CBHHK002</strain>
    </source>
</reference>
<keyword evidence="4" id="KW-0560">Oxidoreductase</keyword>
<dbReference type="InterPro" id="IPR050641">
    <property type="entry name" value="RIFMO-like"/>
</dbReference>
<dbReference type="Proteomes" id="UP001218218">
    <property type="component" value="Unassembled WGS sequence"/>
</dbReference>
<keyword evidence="3" id="KW-0274">FAD</keyword>
<evidence type="ECO:0000313" key="6">
    <source>
        <dbReference type="EMBL" id="KAJ7314440.1"/>
    </source>
</evidence>
<dbReference type="EMBL" id="JARIHO010000067">
    <property type="protein sequence ID" value="KAJ7314440.1"/>
    <property type="molecule type" value="Genomic_DNA"/>
</dbReference>
<dbReference type="SUPFAM" id="SSF51905">
    <property type="entry name" value="FAD/NAD(P)-binding domain"/>
    <property type="match status" value="1"/>
</dbReference>
<keyword evidence="2" id="KW-0285">Flavoprotein</keyword>
<keyword evidence="7" id="KW-1185">Reference proteome</keyword>
<dbReference type="GO" id="GO:0071949">
    <property type="term" value="F:FAD binding"/>
    <property type="evidence" value="ECO:0007669"/>
    <property type="project" value="InterPro"/>
</dbReference>
<dbReference type="PANTHER" id="PTHR43004">
    <property type="entry name" value="TRK SYSTEM POTASSIUM UPTAKE PROTEIN"/>
    <property type="match status" value="1"/>
</dbReference>
<accession>A0AAD6ZAJ6</accession>
<organism evidence="6 7">
    <name type="scientific">Mycena albidolilacea</name>
    <dbReference type="NCBI Taxonomy" id="1033008"/>
    <lineage>
        <taxon>Eukaryota</taxon>
        <taxon>Fungi</taxon>
        <taxon>Dikarya</taxon>
        <taxon>Basidiomycota</taxon>
        <taxon>Agaricomycotina</taxon>
        <taxon>Agaricomycetes</taxon>
        <taxon>Agaricomycetidae</taxon>
        <taxon>Agaricales</taxon>
        <taxon>Marasmiineae</taxon>
        <taxon>Mycenaceae</taxon>
        <taxon>Mycena</taxon>
    </lineage>
</organism>
<dbReference type="InterPro" id="IPR002938">
    <property type="entry name" value="FAD-bd"/>
</dbReference>
<gene>
    <name evidence="6" type="ORF">DFH08DRAFT_895447</name>
</gene>
<evidence type="ECO:0000256" key="2">
    <source>
        <dbReference type="ARBA" id="ARBA00022630"/>
    </source>
</evidence>
<evidence type="ECO:0000313" key="7">
    <source>
        <dbReference type="Proteomes" id="UP001218218"/>
    </source>
</evidence>
<evidence type="ECO:0000256" key="3">
    <source>
        <dbReference type="ARBA" id="ARBA00022827"/>
    </source>
</evidence>
<dbReference type="GO" id="GO:0016709">
    <property type="term" value="F:oxidoreductase activity, acting on paired donors, with incorporation or reduction of molecular oxygen, NAD(P)H as one donor, and incorporation of one atom of oxygen"/>
    <property type="evidence" value="ECO:0007669"/>
    <property type="project" value="UniProtKB-ARBA"/>
</dbReference>
<evidence type="ECO:0000256" key="1">
    <source>
        <dbReference type="ARBA" id="ARBA00001974"/>
    </source>
</evidence>
<dbReference type="AlphaFoldDB" id="A0AAD6ZAJ6"/>
<dbReference type="PRINTS" id="PR00420">
    <property type="entry name" value="RNGMNOXGNASE"/>
</dbReference>
<dbReference type="Gene3D" id="3.50.50.60">
    <property type="entry name" value="FAD/NAD(P)-binding domain"/>
    <property type="match status" value="1"/>
</dbReference>
<dbReference type="Pfam" id="PF01494">
    <property type="entry name" value="FAD_binding_3"/>
    <property type="match status" value="1"/>
</dbReference>
<feature type="domain" description="FAD-binding" evidence="5">
    <location>
        <begin position="8"/>
        <end position="351"/>
    </location>
</feature>
<comment type="caution">
    <text evidence="6">The sequence shown here is derived from an EMBL/GenBank/DDBJ whole genome shotgun (WGS) entry which is preliminary data.</text>
</comment>